<dbReference type="InterPro" id="IPR050134">
    <property type="entry name" value="NAD-dep_sirtuin_deacylases"/>
</dbReference>
<dbReference type="EMBL" id="QNRI01000002">
    <property type="protein sequence ID" value="RBP00414.1"/>
    <property type="molecule type" value="Genomic_DNA"/>
</dbReference>
<dbReference type="AlphaFoldDB" id="A0A366EDD2"/>
<comment type="caution">
    <text evidence="6">The sequence shown here is derived from an EMBL/GenBank/DDBJ whole genome shotgun (WGS) entry which is preliminary data.</text>
</comment>
<protein>
    <recommendedName>
        <fullName evidence="1">protein acetyllysine N-acetyltransferase</fullName>
        <ecNumber evidence="1">2.3.1.286</ecNumber>
    </recommendedName>
</protein>
<dbReference type="NCBIfam" id="NF001752">
    <property type="entry name" value="PRK00481.1-1"/>
    <property type="match status" value="1"/>
</dbReference>
<dbReference type="Pfam" id="PF02146">
    <property type="entry name" value="SIR2"/>
    <property type="match status" value="1"/>
</dbReference>
<dbReference type="PANTHER" id="PTHR11085">
    <property type="entry name" value="NAD-DEPENDENT PROTEIN DEACYLASE SIRTUIN-5, MITOCHONDRIAL-RELATED"/>
    <property type="match status" value="1"/>
</dbReference>
<accession>A0A366EDD2</accession>
<keyword evidence="4" id="KW-0862">Zinc</keyword>
<organism evidence="6 7">
    <name type="scientific">Paraliobacillus ryukyuensis</name>
    <dbReference type="NCBI Taxonomy" id="200904"/>
    <lineage>
        <taxon>Bacteria</taxon>
        <taxon>Bacillati</taxon>
        <taxon>Bacillota</taxon>
        <taxon>Bacilli</taxon>
        <taxon>Bacillales</taxon>
        <taxon>Bacillaceae</taxon>
        <taxon>Paraliobacillus</taxon>
    </lineage>
</organism>
<evidence type="ECO:0000256" key="1">
    <source>
        <dbReference type="ARBA" id="ARBA00012928"/>
    </source>
</evidence>
<sequence>MTVIEKITEKIATSQNITILTGAGVSTASGIPDFRSTNGLWAEDESREYYISRSYFFANPEDFWHKYKQIFRVKLLKDYEPNLVHRFLQALEREGKNITIITQNVDGLHERAGNQAIIEYHGNLNTATCPSCGATYSLTHILKQSIPTCNQVGCGDILKPDIVLFGDPITQHERAEQAIRTSDYVMVMGTSLLVSPFNLLPSIAFQSNIPMALLNREATPYDDIFDCIIHDDLLKIVENLKNELK</sequence>
<evidence type="ECO:0000256" key="4">
    <source>
        <dbReference type="PROSITE-ProRule" id="PRU00236"/>
    </source>
</evidence>
<evidence type="ECO:0000313" key="7">
    <source>
        <dbReference type="Proteomes" id="UP000252254"/>
    </source>
</evidence>
<keyword evidence="7" id="KW-1185">Reference proteome</keyword>
<dbReference type="InterPro" id="IPR029035">
    <property type="entry name" value="DHS-like_NAD/FAD-binding_dom"/>
</dbReference>
<evidence type="ECO:0000256" key="3">
    <source>
        <dbReference type="ARBA" id="ARBA00023027"/>
    </source>
</evidence>
<keyword evidence="3" id="KW-0520">NAD</keyword>
<evidence type="ECO:0000256" key="2">
    <source>
        <dbReference type="ARBA" id="ARBA00022679"/>
    </source>
</evidence>
<feature type="domain" description="Deacetylase sirtuin-type" evidence="5">
    <location>
        <begin position="1"/>
        <end position="243"/>
    </location>
</feature>
<dbReference type="PROSITE" id="PS50305">
    <property type="entry name" value="SIRTUIN"/>
    <property type="match status" value="1"/>
</dbReference>
<feature type="binding site" evidence="4">
    <location>
        <position position="149"/>
    </location>
    <ligand>
        <name>Zn(2+)</name>
        <dbReference type="ChEBI" id="CHEBI:29105"/>
    </ligand>
</feature>
<feature type="active site" description="Proton acceptor" evidence="4">
    <location>
        <position position="121"/>
    </location>
</feature>
<feature type="binding site" evidence="4">
    <location>
        <position position="154"/>
    </location>
    <ligand>
        <name>Zn(2+)</name>
        <dbReference type="ChEBI" id="CHEBI:29105"/>
    </ligand>
</feature>
<dbReference type="Gene3D" id="3.30.1600.10">
    <property type="entry name" value="SIR2/SIRT2 'Small Domain"/>
    <property type="match status" value="1"/>
</dbReference>
<dbReference type="Proteomes" id="UP000252254">
    <property type="component" value="Unassembled WGS sequence"/>
</dbReference>
<feature type="binding site" evidence="4">
    <location>
        <position position="129"/>
    </location>
    <ligand>
        <name>Zn(2+)</name>
        <dbReference type="ChEBI" id="CHEBI:29105"/>
    </ligand>
</feature>
<dbReference type="InterPro" id="IPR026590">
    <property type="entry name" value="Ssirtuin_cat_dom"/>
</dbReference>
<dbReference type="GO" id="GO:0046872">
    <property type="term" value="F:metal ion binding"/>
    <property type="evidence" value="ECO:0007669"/>
    <property type="project" value="UniProtKB-KW"/>
</dbReference>
<gene>
    <name evidence="6" type="ORF">DES48_102176</name>
</gene>
<keyword evidence="4" id="KW-0479">Metal-binding</keyword>
<dbReference type="NCBIfam" id="NF001754">
    <property type="entry name" value="PRK00481.1-4"/>
    <property type="match status" value="1"/>
</dbReference>
<dbReference type="CDD" id="cd01407">
    <property type="entry name" value="SIR2-fam"/>
    <property type="match status" value="1"/>
</dbReference>
<dbReference type="InterPro" id="IPR026591">
    <property type="entry name" value="Sirtuin_cat_small_dom_sf"/>
</dbReference>
<dbReference type="OrthoDB" id="9800582at2"/>
<reference evidence="6 7" key="1">
    <citation type="submission" date="2018-06" db="EMBL/GenBank/DDBJ databases">
        <title>Genomic Encyclopedia of Type Strains, Phase IV (KMG-IV): sequencing the most valuable type-strain genomes for metagenomic binning, comparative biology and taxonomic classification.</title>
        <authorList>
            <person name="Goeker M."/>
        </authorList>
    </citation>
    <scope>NUCLEOTIDE SEQUENCE [LARGE SCALE GENOMIC DNA]</scope>
    <source>
        <strain evidence="6 7">DSM 15140</strain>
    </source>
</reference>
<evidence type="ECO:0000313" key="6">
    <source>
        <dbReference type="EMBL" id="RBP00414.1"/>
    </source>
</evidence>
<name>A0A366EDD2_9BACI</name>
<evidence type="ECO:0000259" key="5">
    <source>
        <dbReference type="PROSITE" id="PS50305"/>
    </source>
</evidence>
<dbReference type="InterPro" id="IPR003000">
    <property type="entry name" value="Sirtuin"/>
</dbReference>
<dbReference type="STRING" id="200904.GCA_900168775_00450"/>
<dbReference type="PANTHER" id="PTHR11085:SF4">
    <property type="entry name" value="NAD-DEPENDENT PROTEIN DEACYLASE"/>
    <property type="match status" value="1"/>
</dbReference>
<keyword evidence="2" id="KW-0808">Transferase</keyword>
<proteinExistence type="predicted"/>
<dbReference type="EC" id="2.3.1.286" evidence="1"/>
<dbReference type="RefSeq" id="WP_113867109.1">
    <property type="nucleotide sequence ID" value="NZ_BAABQN010000002.1"/>
</dbReference>
<dbReference type="Gene3D" id="3.40.50.1220">
    <property type="entry name" value="TPP-binding domain"/>
    <property type="match status" value="1"/>
</dbReference>
<dbReference type="GO" id="GO:0070403">
    <property type="term" value="F:NAD+ binding"/>
    <property type="evidence" value="ECO:0007669"/>
    <property type="project" value="InterPro"/>
</dbReference>
<feature type="binding site" evidence="4">
    <location>
        <position position="132"/>
    </location>
    <ligand>
        <name>Zn(2+)</name>
        <dbReference type="ChEBI" id="CHEBI:29105"/>
    </ligand>
</feature>
<dbReference type="GO" id="GO:0017136">
    <property type="term" value="F:histone deacetylase activity, NAD-dependent"/>
    <property type="evidence" value="ECO:0007669"/>
    <property type="project" value="TreeGrafter"/>
</dbReference>
<dbReference type="SUPFAM" id="SSF52467">
    <property type="entry name" value="DHS-like NAD/FAD-binding domain"/>
    <property type="match status" value="1"/>
</dbReference>